<feature type="transmembrane region" description="Helical" evidence="7">
    <location>
        <begin position="269"/>
        <end position="292"/>
    </location>
</feature>
<feature type="transmembrane region" description="Helical" evidence="7">
    <location>
        <begin position="96"/>
        <end position="124"/>
    </location>
</feature>
<evidence type="ECO:0000256" key="3">
    <source>
        <dbReference type="ARBA" id="ARBA00022692"/>
    </source>
</evidence>
<dbReference type="OrthoDB" id="10262656at2759"/>
<dbReference type="InterPro" id="IPR011701">
    <property type="entry name" value="MFS"/>
</dbReference>
<dbReference type="GO" id="GO:0022857">
    <property type="term" value="F:transmembrane transporter activity"/>
    <property type="evidence" value="ECO:0007669"/>
    <property type="project" value="InterPro"/>
</dbReference>
<organism evidence="8 9">
    <name type="scientific">Scleroderma citrinum Foug A</name>
    <dbReference type="NCBI Taxonomy" id="1036808"/>
    <lineage>
        <taxon>Eukaryota</taxon>
        <taxon>Fungi</taxon>
        <taxon>Dikarya</taxon>
        <taxon>Basidiomycota</taxon>
        <taxon>Agaricomycotina</taxon>
        <taxon>Agaricomycetes</taxon>
        <taxon>Agaricomycetidae</taxon>
        <taxon>Boletales</taxon>
        <taxon>Sclerodermatineae</taxon>
        <taxon>Sclerodermataceae</taxon>
        <taxon>Scleroderma</taxon>
    </lineage>
</organism>
<evidence type="ECO:0000256" key="7">
    <source>
        <dbReference type="SAM" id="Phobius"/>
    </source>
</evidence>
<evidence type="ECO:0000313" key="9">
    <source>
        <dbReference type="Proteomes" id="UP000053989"/>
    </source>
</evidence>
<dbReference type="Proteomes" id="UP000053989">
    <property type="component" value="Unassembled WGS sequence"/>
</dbReference>
<evidence type="ECO:0000256" key="5">
    <source>
        <dbReference type="ARBA" id="ARBA00023136"/>
    </source>
</evidence>
<reference evidence="9" key="2">
    <citation type="submission" date="2015-01" db="EMBL/GenBank/DDBJ databases">
        <title>Evolutionary Origins and Diversification of the Mycorrhizal Mutualists.</title>
        <authorList>
            <consortium name="DOE Joint Genome Institute"/>
            <consortium name="Mycorrhizal Genomics Consortium"/>
            <person name="Kohler A."/>
            <person name="Kuo A."/>
            <person name="Nagy L.G."/>
            <person name="Floudas D."/>
            <person name="Copeland A."/>
            <person name="Barry K.W."/>
            <person name="Cichocki N."/>
            <person name="Veneault-Fourrey C."/>
            <person name="LaButti K."/>
            <person name="Lindquist E.A."/>
            <person name="Lipzen A."/>
            <person name="Lundell T."/>
            <person name="Morin E."/>
            <person name="Murat C."/>
            <person name="Riley R."/>
            <person name="Ohm R."/>
            <person name="Sun H."/>
            <person name="Tunlid A."/>
            <person name="Henrissat B."/>
            <person name="Grigoriev I.V."/>
            <person name="Hibbett D.S."/>
            <person name="Martin F."/>
        </authorList>
    </citation>
    <scope>NUCLEOTIDE SEQUENCE [LARGE SCALE GENOMIC DNA]</scope>
    <source>
        <strain evidence="9">Foug A</strain>
    </source>
</reference>
<feature type="transmembrane region" description="Helical" evidence="7">
    <location>
        <begin position="686"/>
        <end position="706"/>
    </location>
</feature>
<evidence type="ECO:0000256" key="6">
    <source>
        <dbReference type="SAM" id="MobiDB-lite"/>
    </source>
</evidence>
<evidence type="ECO:0000256" key="4">
    <source>
        <dbReference type="ARBA" id="ARBA00022989"/>
    </source>
</evidence>
<keyword evidence="3 7" id="KW-0812">Transmembrane</keyword>
<dbReference type="InterPro" id="IPR001958">
    <property type="entry name" value="Tet-R_TetA/multi-R_MdtG-like"/>
</dbReference>
<dbReference type="PANTHER" id="PTHR23504">
    <property type="entry name" value="MAJOR FACILITATOR SUPERFAMILY DOMAIN-CONTAINING PROTEIN 10"/>
    <property type="match status" value="1"/>
</dbReference>
<dbReference type="InterPro" id="IPR036259">
    <property type="entry name" value="MFS_trans_sf"/>
</dbReference>
<keyword evidence="4 7" id="KW-1133">Transmembrane helix</keyword>
<name>A0A0C3ES59_9AGAM</name>
<reference evidence="8 9" key="1">
    <citation type="submission" date="2014-04" db="EMBL/GenBank/DDBJ databases">
        <authorList>
            <consortium name="DOE Joint Genome Institute"/>
            <person name="Kuo A."/>
            <person name="Kohler A."/>
            <person name="Nagy L.G."/>
            <person name="Floudas D."/>
            <person name="Copeland A."/>
            <person name="Barry K.W."/>
            <person name="Cichocki N."/>
            <person name="Veneault-Fourrey C."/>
            <person name="LaButti K."/>
            <person name="Lindquist E.A."/>
            <person name="Lipzen A."/>
            <person name="Lundell T."/>
            <person name="Morin E."/>
            <person name="Murat C."/>
            <person name="Sun H."/>
            <person name="Tunlid A."/>
            <person name="Henrissat B."/>
            <person name="Grigoriev I.V."/>
            <person name="Hibbett D.S."/>
            <person name="Martin F."/>
            <person name="Nordberg H.P."/>
            <person name="Cantor M.N."/>
            <person name="Hua S.X."/>
        </authorList>
    </citation>
    <scope>NUCLEOTIDE SEQUENCE [LARGE SCALE GENOMIC DNA]</scope>
    <source>
        <strain evidence="8 9">Foug A</strain>
    </source>
</reference>
<dbReference type="PRINTS" id="PR01035">
    <property type="entry name" value="TCRTETA"/>
</dbReference>
<feature type="transmembrane region" description="Helical" evidence="7">
    <location>
        <begin position="170"/>
        <end position="189"/>
    </location>
</feature>
<dbReference type="SUPFAM" id="SSF103473">
    <property type="entry name" value="MFS general substrate transporter"/>
    <property type="match status" value="2"/>
</dbReference>
<accession>A0A0C3ES59</accession>
<dbReference type="HOGENOM" id="CLU_008983_0_0_1"/>
<feature type="transmembrane region" description="Helical" evidence="7">
    <location>
        <begin position="726"/>
        <end position="746"/>
    </location>
</feature>
<dbReference type="Pfam" id="PF07690">
    <property type="entry name" value="MFS_1"/>
    <property type="match status" value="1"/>
</dbReference>
<comment type="subcellular location">
    <subcellularLocation>
        <location evidence="1">Membrane</location>
        <topology evidence="1">Multi-pass membrane protein</topology>
    </subcellularLocation>
</comment>
<keyword evidence="5 7" id="KW-0472">Membrane</keyword>
<proteinExistence type="predicted"/>
<feature type="transmembrane region" description="Helical" evidence="7">
    <location>
        <begin position="645"/>
        <end position="665"/>
    </location>
</feature>
<feature type="transmembrane region" description="Helical" evidence="7">
    <location>
        <begin position="791"/>
        <end position="810"/>
    </location>
</feature>
<sequence length="811" mass="87454">MRDLVRSSSSSLPPRRSFGTQNALGIEFHVGASEPLASGGGRQSHLASEPQKSKAGFLSRPRGNQHGDTVKSPTSERPPIPSALHNREPGATPLPVLSMIVLSITMLGEFLSANVAMPFLLFMVKGFHESEDEADIAFYTGVLVSAFFLTQFLTSLLWATVAERHGRRIVLTLSLFGSAATVTIFGTSTSLRQAFVIRLLQGVFAGTVGVARGTVTSVTDITNEGRAYAILGFCWGLGGVAGAIIGGSFERPAEKWPETFGQTDVLVRYPYLLPCAFAGSITMIGSVLSLFLGRDGGPREGSIRLPLEKTSGRQPAIPDEDVDVAEHLESDAPLGFAASLKKRLSNVFSTKSTGHSAVRPSTTSVPLLSTPHQDQYIPVSQTSQPSGSAYGYNGNYRTRLADSMSRGDMECRLRRRRTNYEGQQSVEYSGLNFTQKLLLANENAVTNIADLWVAAAMNVDNEELYSDRDSRYVDDEIARGASVEEDSSMSLPLTPAARDSLEPLSLTTEASNNQRSATLPHGTLRHPLTRISQQHMSTHRPSSGIRGIFSHPGVRTPSAVLDALSRAEMAGDSLIPIPERSQSPGAGVVDDGIIEKPPPLTSQLPIPIIIQYGLLALHSTTYDQVFLSYLVTDYQSGGLNLNPGHFSQLIALMCLAQIVYQFYLYPNIGHVVLLPPRGRFSHFAMFRLGSLLFIPAYLSVIMYRILTGPSDEGNFILMAGTNLYSAIRFCGVTFGYTAVSVLLNYMTPPQTVGFANGVAQSIVSLARCVGPVLGGYLWSVSTQNNPSGYPVSFFACAGACAFSVALSLFIR</sequence>
<protein>
    <recommendedName>
        <fullName evidence="10">Major facilitator superfamily (MFS) profile domain-containing protein</fullName>
    </recommendedName>
</protein>
<evidence type="ECO:0000256" key="1">
    <source>
        <dbReference type="ARBA" id="ARBA00004141"/>
    </source>
</evidence>
<evidence type="ECO:0000313" key="8">
    <source>
        <dbReference type="EMBL" id="KIM70616.1"/>
    </source>
</evidence>
<feature type="transmembrane region" description="Helical" evidence="7">
    <location>
        <begin position="227"/>
        <end position="249"/>
    </location>
</feature>
<gene>
    <name evidence="8" type="ORF">SCLCIDRAFT_100402</name>
</gene>
<feature type="region of interest" description="Disordered" evidence="6">
    <location>
        <begin position="34"/>
        <end position="88"/>
    </location>
</feature>
<dbReference type="EMBL" id="KN822004">
    <property type="protein sequence ID" value="KIM70616.1"/>
    <property type="molecule type" value="Genomic_DNA"/>
</dbReference>
<feature type="transmembrane region" description="Helical" evidence="7">
    <location>
        <begin position="136"/>
        <end position="158"/>
    </location>
</feature>
<evidence type="ECO:0008006" key="10">
    <source>
        <dbReference type="Google" id="ProtNLM"/>
    </source>
</evidence>
<dbReference type="AlphaFoldDB" id="A0A0C3ES59"/>
<evidence type="ECO:0000256" key="2">
    <source>
        <dbReference type="ARBA" id="ARBA00022448"/>
    </source>
</evidence>
<dbReference type="PANTHER" id="PTHR23504:SF17">
    <property type="entry name" value="MAJOR FACILITATOR SUPERFAMILY (MFS) PROFILE DOMAIN-CONTAINING PROTEIN"/>
    <property type="match status" value="1"/>
</dbReference>
<keyword evidence="2" id="KW-0813">Transport</keyword>
<feature type="transmembrane region" description="Helical" evidence="7">
    <location>
        <begin position="758"/>
        <end position="779"/>
    </location>
</feature>
<dbReference type="GO" id="GO:0016020">
    <property type="term" value="C:membrane"/>
    <property type="evidence" value="ECO:0007669"/>
    <property type="project" value="UniProtKB-SubCell"/>
</dbReference>
<dbReference type="InParanoid" id="A0A0C3ES59"/>
<dbReference type="Gene3D" id="1.20.1250.20">
    <property type="entry name" value="MFS general substrate transporter like domains"/>
    <property type="match status" value="2"/>
</dbReference>
<keyword evidence="9" id="KW-1185">Reference proteome</keyword>